<dbReference type="SUPFAM" id="SSF56112">
    <property type="entry name" value="Protein kinase-like (PK-like)"/>
    <property type="match status" value="1"/>
</dbReference>
<dbReference type="InterPro" id="IPR008271">
    <property type="entry name" value="Ser/Thr_kinase_AS"/>
</dbReference>
<dbReference type="GO" id="GO:0005524">
    <property type="term" value="F:ATP binding"/>
    <property type="evidence" value="ECO:0007669"/>
    <property type="project" value="UniProtKB-KW"/>
</dbReference>
<dbReference type="InterPro" id="IPR050660">
    <property type="entry name" value="NEK_Ser/Thr_kinase"/>
</dbReference>
<dbReference type="InterPro" id="IPR011009">
    <property type="entry name" value="Kinase-like_dom_sf"/>
</dbReference>
<sequence>MAPKKKEKAPAAAKDTAKASTTKRKADDQDVDDDASVPEKKAKLHKMLKGLADEQGNLPIAEGRRPLKRGRQQAPTVQTLPQSTIIDDEDEEYEDDAAPEAEPPSGPIGGRPHDPTGAVNDELQPSLSNEDDNAAQEHPRSKGKSKRRDQTPELQADVVGALPLRVSPDREGINEPEKQQSTSSQALAGARMGAFHGPDSGDDPTSLVIGNKGTDRSHRAPHPVGSNAAFRGERTSTDGNERARRNRHELDTPRPPPVQDDDARQVPTASTDARTRDQGKEARNLRTATEDARKHSKHISAWKSIWHRLGGLPVSDVTWSTFRSLQKRSEFCVENKIFPDLPAWPDERDADTQLREVQRAVEQATLAVYEPRWREEGQETRDQFGQAAYDVWEQRFQSLADAVTIGNEPARLPNVSDEFEAEWAGRLDRFRQPSTPERTRRRFEAAYQRALHIRRTRNLWLRPLENMDGPEYRSMAHYCDRQHADLTNALLHDVRQRDWPPAPFDAAMAARYNRMRARVLQGFRPYGAHVRSPLAASFGDNARAIGFDHERSLQEAGRWQQMGPLGSGCFGNVGVWALHDKFGRVVDRLALKDTYFTRMQNVGGGEVDWWHDENFWYGNVEDRVPKEYYAMQMLKQSQDSENIVECKAYGVYDERHMFRLYLEYCPHADLETTIESYLSFAWIERAPDDPRVQIPNRALWCIFQALATALCLMDQGFIPSSGQATAPPPGFQQMLHRDLKPANIFLGLPKDNGTWPKLPVAKVGDFGGVKFMNEEDARTAKFGTQGYFAPESLDRGVTHAIGPCSDIWAVGRIMLSLMNLSQVNDPIIPAWVGFTDLPAIIEGVEVGFDQRLRELVMECLAPVPGARPTASELLGRIQLEVAASTSPGAPRSLSVQEASDDEMLMFVADKYLPFATA</sequence>
<comment type="caution">
    <text evidence="8">The sequence shown here is derived from an EMBL/GenBank/DDBJ whole genome shotgun (WGS) entry which is preliminary data.</text>
</comment>
<evidence type="ECO:0000256" key="2">
    <source>
        <dbReference type="ARBA" id="ARBA00022679"/>
    </source>
</evidence>
<keyword evidence="2" id="KW-0808">Transferase</keyword>
<keyword evidence="5" id="KW-0067">ATP-binding</keyword>
<proteinExistence type="predicted"/>
<feature type="compositionally biased region" description="Polar residues" evidence="6">
    <location>
        <begin position="73"/>
        <end position="85"/>
    </location>
</feature>
<name>A0A139H1Q7_9PEZI</name>
<dbReference type="STRING" id="321146.A0A139H1Q7"/>
<dbReference type="PANTHER" id="PTHR43671">
    <property type="entry name" value="SERINE/THREONINE-PROTEIN KINASE NEK"/>
    <property type="match status" value="1"/>
</dbReference>
<keyword evidence="4" id="KW-0418">Kinase</keyword>
<feature type="compositionally biased region" description="Low complexity" evidence="6">
    <location>
        <begin position="10"/>
        <end position="20"/>
    </location>
</feature>
<dbReference type="PANTHER" id="PTHR43671:SF13">
    <property type="entry name" value="SERINE_THREONINE-PROTEIN KINASE NEK2"/>
    <property type="match status" value="1"/>
</dbReference>
<dbReference type="GO" id="GO:0004674">
    <property type="term" value="F:protein serine/threonine kinase activity"/>
    <property type="evidence" value="ECO:0007669"/>
    <property type="project" value="UniProtKB-EC"/>
</dbReference>
<keyword evidence="3" id="KW-0547">Nucleotide-binding</keyword>
<dbReference type="InterPro" id="IPR000719">
    <property type="entry name" value="Prot_kinase_dom"/>
</dbReference>
<dbReference type="PROSITE" id="PS50011">
    <property type="entry name" value="PROTEIN_KINASE_DOM"/>
    <property type="match status" value="1"/>
</dbReference>
<dbReference type="Gene3D" id="1.10.510.10">
    <property type="entry name" value="Transferase(Phosphotransferase) domain 1"/>
    <property type="match status" value="1"/>
</dbReference>
<evidence type="ECO:0000256" key="5">
    <source>
        <dbReference type="ARBA" id="ARBA00022840"/>
    </source>
</evidence>
<dbReference type="PROSITE" id="PS00108">
    <property type="entry name" value="PROTEIN_KINASE_ST"/>
    <property type="match status" value="1"/>
</dbReference>
<evidence type="ECO:0000313" key="9">
    <source>
        <dbReference type="Proteomes" id="UP000070133"/>
    </source>
</evidence>
<feature type="domain" description="Protein kinase" evidence="7">
    <location>
        <begin position="559"/>
        <end position="879"/>
    </location>
</feature>
<evidence type="ECO:0000256" key="1">
    <source>
        <dbReference type="ARBA" id="ARBA00012513"/>
    </source>
</evidence>
<organism evidence="8 9">
    <name type="scientific">Pseudocercospora eumusae</name>
    <dbReference type="NCBI Taxonomy" id="321146"/>
    <lineage>
        <taxon>Eukaryota</taxon>
        <taxon>Fungi</taxon>
        <taxon>Dikarya</taxon>
        <taxon>Ascomycota</taxon>
        <taxon>Pezizomycotina</taxon>
        <taxon>Dothideomycetes</taxon>
        <taxon>Dothideomycetidae</taxon>
        <taxon>Mycosphaerellales</taxon>
        <taxon>Mycosphaerellaceae</taxon>
        <taxon>Pseudocercospora</taxon>
    </lineage>
</organism>
<dbReference type="CDD" id="cd00180">
    <property type="entry name" value="PKc"/>
    <property type="match status" value="1"/>
</dbReference>
<evidence type="ECO:0000259" key="7">
    <source>
        <dbReference type="PROSITE" id="PS50011"/>
    </source>
</evidence>
<evidence type="ECO:0000313" key="8">
    <source>
        <dbReference type="EMBL" id="KXS96387.1"/>
    </source>
</evidence>
<feature type="region of interest" description="Disordered" evidence="6">
    <location>
        <begin position="1"/>
        <end position="292"/>
    </location>
</feature>
<feature type="compositionally biased region" description="Acidic residues" evidence="6">
    <location>
        <begin position="86"/>
        <end position="99"/>
    </location>
</feature>
<reference evidence="8 9" key="1">
    <citation type="submission" date="2015-07" db="EMBL/GenBank/DDBJ databases">
        <title>Comparative genomics of the Sigatoka disease complex on banana suggests a link between parallel evolutionary changes in Pseudocercospora fijiensis and Pseudocercospora eumusae and increased virulence on the banana host.</title>
        <authorList>
            <person name="Chang T.-C."/>
            <person name="Salvucci A."/>
            <person name="Crous P.W."/>
            <person name="Stergiopoulos I."/>
        </authorList>
    </citation>
    <scope>NUCLEOTIDE SEQUENCE [LARGE SCALE GENOMIC DNA]</scope>
    <source>
        <strain evidence="8 9">CBS 114824</strain>
    </source>
</reference>
<feature type="compositionally biased region" description="Basic and acidic residues" evidence="6">
    <location>
        <begin position="231"/>
        <end position="252"/>
    </location>
</feature>
<dbReference type="EMBL" id="LFZN01000176">
    <property type="protein sequence ID" value="KXS96387.1"/>
    <property type="molecule type" value="Genomic_DNA"/>
</dbReference>
<dbReference type="EC" id="2.7.11.1" evidence="1"/>
<protein>
    <recommendedName>
        <fullName evidence="1">non-specific serine/threonine protein kinase</fullName>
        <ecNumber evidence="1">2.7.11.1</ecNumber>
    </recommendedName>
</protein>
<keyword evidence="9" id="KW-1185">Reference proteome</keyword>
<evidence type="ECO:0000256" key="4">
    <source>
        <dbReference type="ARBA" id="ARBA00022777"/>
    </source>
</evidence>
<feature type="compositionally biased region" description="Basic and acidic residues" evidence="6">
    <location>
        <begin position="273"/>
        <end position="292"/>
    </location>
</feature>
<dbReference type="SMART" id="SM00220">
    <property type="entry name" value="S_TKc"/>
    <property type="match status" value="1"/>
</dbReference>
<gene>
    <name evidence="8" type="ORF">AC578_8443</name>
</gene>
<evidence type="ECO:0000256" key="3">
    <source>
        <dbReference type="ARBA" id="ARBA00022741"/>
    </source>
</evidence>
<dbReference type="AlphaFoldDB" id="A0A139H1Q7"/>
<dbReference type="Pfam" id="PF00069">
    <property type="entry name" value="Pkinase"/>
    <property type="match status" value="1"/>
</dbReference>
<dbReference type="OrthoDB" id="310217at2759"/>
<evidence type="ECO:0000256" key="6">
    <source>
        <dbReference type="SAM" id="MobiDB-lite"/>
    </source>
</evidence>
<dbReference type="Proteomes" id="UP000070133">
    <property type="component" value="Unassembled WGS sequence"/>
</dbReference>
<feature type="compositionally biased region" description="Basic and acidic residues" evidence="6">
    <location>
        <begin position="167"/>
        <end position="178"/>
    </location>
</feature>
<accession>A0A139H1Q7</accession>